<feature type="DNA-binding region" description="Homeobox" evidence="5">
    <location>
        <begin position="18"/>
        <end position="77"/>
    </location>
</feature>
<comment type="caution">
    <text evidence="9">The sequence shown here is derived from an EMBL/GenBank/DDBJ whole genome shotgun (WGS) entry which is preliminary data.</text>
</comment>
<keyword evidence="2 5" id="KW-0238">DNA-binding</keyword>
<dbReference type="GO" id="GO:0005634">
    <property type="term" value="C:nucleus"/>
    <property type="evidence" value="ECO:0007669"/>
    <property type="project" value="UniProtKB-SubCell"/>
</dbReference>
<feature type="non-terminal residue" evidence="9">
    <location>
        <position position="1"/>
    </location>
</feature>
<reference evidence="9 10" key="1">
    <citation type="journal article" date="2013" name="Proc. Natl. Acad. Sci. U.S.A.">
        <title>The king cobra genome reveals dynamic gene evolution and adaptation in the snake venom system.</title>
        <authorList>
            <person name="Vonk F.J."/>
            <person name="Casewell N.R."/>
            <person name="Henkel C.V."/>
            <person name="Heimberg A.M."/>
            <person name="Jansen H.J."/>
            <person name="McCleary R.J."/>
            <person name="Kerkkamp H.M."/>
            <person name="Vos R.A."/>
            <person name="Guerreiro I."/>
            <person name="Calvete J.J."/>
            <person name="Wuster W."/>
            <person name="Woods A.E."/>
            <person name="Logan J.M."/>
            <person name="Harrison R.A."/>
            <person name="Castoe T.A."/>
            <person name="de Koning A.P."/>
            <person name="Pollock D.D."/>
            <person name="Yandell M."/>
            <person name="Calderon D."/>
            <person name="Renjifo C."/>
            <person name="Currier R.B."/>
            <person name="Salgado D."/>
            <person name="Pla D."/>
            <person name="Sanz L."/>
            <person name="Hyder A.S."/>
            <person name="Ribeiro J.M."/>
            <person name="Arntzen J.W."/>
            <person name="van den Thillart G.E."/>
            <person name="Boetzer M."/>
            <person name="Pirovano W."/>
            <person name="Dirks R.P."/>
            <person name="Spaink H.P."/>
            <person name="Duboule D."/>
            <person name="McGlinn E."/>
            <person name="Kini R.M."/>
            <person name="Richardson M.K."/>
        </authorList>
    </citation>
    <scope>NUCLEOTIDE SEQUENCE</scope>
    <source>
        <tissue evidence="9">Blood</tissue>
    </source>
</reference>
<evidence type="ECO:0000313" key="10">
    <source>
        <dbReference type="Proteomes" id="UP000018936"/>
    </source>
</evidence>
<comment type="subcellular location">
    <subcellularLocation>
        <location evidence="1 5 6">Nucleus</location>
    </subcellularLocation>
</comment>
<evidence type="ECO:0000256" key="7">
    <source>
        <dbReference type="SAM" id="MobiDB-lite"/>
    </source>
</evidence>
<dbReference type="EMBL" id="AZIM01000864">
    <property type="protein sequence ID" value="ETE69018.1"/>
    <property type="molecule type" value="Genomic_DNA"/>
</dbReference>
<feature type="compositionally biased region" description="Basic and acidic residues" evidence="7">
    <location>
        <begin position="307"/>
        <end position="330"/>
    </location>
</feature>
<keyword evidence="3 5" id="KW-0371">Homeobox</keyword>
<dbReference type="SMART" id="SM00389">
    <property type="entry name" value="HOX"/>
    <property type="match status" value="1"/>
</dbReference>
<name>V8P4T8_OPHHA</name>
<protein>
    <submittedName>
        <fullName evidence="9">Homeobox protein prophet of Pit-1</fullName>
    </submittedName>
</protein>
<dbReference type="Proteomes" id="UP000018936">
    <property type="component" value="Unassembled WGS sequence"/>
</dbReference>
<dbReference type="PANTHER" id="PTHR46123:SF7">
    <property type="entry name" value="DOUBLE HOMEOBOX PROTEIN A"/>
    <property type="match status" value="1"/>
</dbReference>
<keyword evidence="4 5" id="KW-0539">Nucleus</keyword>
<feature type="compositionally biased region" description="Basic and acidic residues" evidence="7">
    <location>
        <begin position="84"/>
        <end position="93"/>
    </location>
</feature>
<dbReference type="SUPFAM" id="SSF46689">
    <property type="entry name" value="Homeodomain-like"/>
    <property type="match status" value="1"/>
</dbReference>
<evidence type="ECO:0000256" key="4">
    <source>
        <dbReference type="ARBA" id="ARBA00023242"/>
    </source>
</evidence>
<accession>V8P4T8</accession>
<feature type="region of interest" description="Disordered" evidence="7">
    <location>
        <begin position="1"/>
        <end position="23"/>
    </location>
</feature>
<evidence type="ECO:0000256" key="6">
    <source>
        <dbReference type="RuleBase" id="RU000682"/>
    </source>
</evidence>
<evidence type="ECO:0000313" key="9">
    <source>
        <dbReference type="EMBL" id="ETE69018.1"/>
    </source>
</evidence>
<organism evidence="9 10">
    <name type="scientific">Ophiophagus hannah</name>
    <name type="common">King cobra</name>
    <name type="synonym">Naja hannah</name>
    <dbReference type="NCBI Taxonomy" id="8665"/>
    <lineage>
        <taxon>Eukaryota</taxon>
        <taxon>Metazoa</taxon>
        <taxon>Chordata</taxon>
        <taxon>Craniata</taxon>
        <taxon>Vertebrata</taxon>
        <taxon>Euteleostomi</taxon>
        <taxon>Lepidosauria</taxon>
        <taxon>Squamata</taxon>
        <taxon>Bifurcata</taxon>
        <taxon>Unidentata</taxon>
        <taxon>Episquamata</taxon>
        <taxon>Toxicofera</taxon>
        <taxon>Serpentes</taxon>
        <taxon>Colubroidea</taxon>
        <taxon>Elapidae</taxon>
        <taxon>Elapinae</taxon>
        <taxon>Ophiophagus</taxon>
    </lineage>
</organism>
<dbReference type="Gene3D" id="1.10.10.60">
    <property type="entry name" value="Homeodomain-like"/>
    <property type="match status" value="1"/>
</dbReference>
<dbReference type="GO" id="GO:0000981">
    <property type="term" value="F:DNA-binding transcription factor activity, RNA polymerase II-specific"/>
    <property type="evidence" value="ECO:0007669"/>
    <property type="project" value="TreeGrafter"/>
</dbReference>
<feature type="compositionally biased region" description="Low complexity" evidence="7">
    <location>
        <begin position="547"/>
        <end position="557"/>
    </location>
</feature>
<dbReference type="CDD" id="cd00086">
    <property type="entry name" value="homeodomain"/>
    <property type="match status" value="1"/>
</dbReference>
<keyword evidence="10" id="KW-1185">Reference proteome</keyword>
<dbReference type="Pfam" id="PF00046">
    <property type="entry name" value="Homeodomain"/>
    <property type="match status" value="1"/>
</dbReference>
<sequence>MNPSNSGKWAKLGTPRGERRKRTIYTKEQVARLTEAFEAHPYPGYEARERLAHQLGIPEARIHVWFQNRRARQPKLSNSVESGESSRQEDTPESRLASGNLDYSSLPAGPVWGDSRPQGSNWTFPAPSQTFQPLEGSQDIAAPSTLQVPAAPVESALPVLHSSWDLSAPSGSGLVPTLPPPPPQHHLLQPPHETYSYPPYHLQQQTPQLGQPYYSTQACSFPDPALSLHGVSELEGPLGLTQGSAAEGEMPQPGFYGNEVVSWENWRKVFKILGVPEPVMGGKWPKVGVAKREQKKKKKTDCPTNEAKGETGEEKEQRAPRSMENGPKSELREEVVDDLYQGALASHQGLRGSMANSSDGLKESFNKYLRPEFKSSASLQKDTPLPMKRDWNPEAWLVQCYPREPGGSLESPKHFNLWVGAQKQILPHHKTASWLDPLFQSCRALWSYGSPTHYRDLEWSPPFPKNTLFCRSVWTFHSSLWGDSRTQGRNWRATHKDFSLWVGAQKQILPHHKTASRLDPLFHSCRVLWIGAPTSHQDLECSPLFPNQPNSPTSSSLPTPPHDLYPQQLQHPKCPTWSFYCTPTPCLCPDPAPWGLHGASDLTGPLDLTLGGN</sequence>
<feature type="region of interest" description="Disordered" evidence="7">
    <location>
        <begin position="288"/>
        <end position="330"/>
    </location>
</feature>
<evidence type="ECO:0000256" key="3">
    <source>
        <dbReference type="ARBA" id="ARBA00023155"/>
    </source>
</evidence>
<dbReference type="InterPro" id="IPR001356">
    <property type="entry name" value="HD"/>
</dbReference>
<feature type="region of interest" description="Disordered" evidence="7">
    <location>
        <begin position="73"/>
        <end position="134"/>
    </location>
</feature>
<dbReference type="GO" id="GO:0000977">
    <property type="term" value="F:RNA polymerase II transcription regulatory region sequence-specific DNA binding"/>
    <property type="evidence" value="ECO:0007669"/>
    <property type="project" value="TreeGrafter"/>
</dbReference>
<dbReference type="AlphaFoldDB" id="V8P4T8"/>
<feature type="compositionally biased region" description="Polar residues" evidence="7">
    <location>
        <begin position="117"/>
        <end position="132"/>
    </location>
</feature>
<dbReference type="SUPFAM" id="SSF81995">
    <property type="entry name" value="beta-sandwich domain of Sec23/24"/>
    <property type="match status" value="1"/>
</dbReference>
<evidence type="ECO:0000256" key="1">
    <source>
        <dbReference type="ARBA" id="ARBA00004123"/>
    </source>
</evidence>
<feature type="region of interest" description="Disordered" evidence="7">
    <location>
        <begin position="541"/>
        <end position="565"/>
    </location>
</feature>
<evidence type="ECO:0000256" key="2">
    <source>
        <dbReference type="ARBA" id="ARBA00023125"/>
    </source>
</evidence>
<gene>
    <name evidence="9" type="primary">PROP1</name>
    <name evidence="9" type="ORF">L345_05177</name>
</gene>
<dbReference type="PROSITE" id="PS50071">
    <property type="entry name" value="HOMEOBOX_2"/>
    <property type="match status" value="1"/>
</dbReference>
<dbReference type="InterPro" id="IPR051306">
    <property type="entry name" value="Homeobox_regulator"/>
</dbReference>
<evidence type="ECO:0000259" key="8">
    <source>
        <dbReference type="PROSITE" id="PS50071"/>
    </source>
</evidence>
<dbReference type="OrthoDB" id="9750223at2759"/>
<evidence type="ECO:0000256" key="5">
    <source>
        <dbReference type="PROSITE-ProRule" id="PRU00108"/>
    </source>
</evidence>
<dbReference type="InterPro" id="IPR009057">
    <property type="entry name" value="Homeodomain-like_sf"/>
</dbReference>
<proteinExistence type="predicted"/>
<dbReference type="PANTHER" id="PTHR46123">
    <property type="entry name" value="MIX-TYPE HOMEOBOX GENE 1-RELATED"/>
    <property type="match status" value="1"/>
</dbReference>
<feature type="domain" description="Homeobox" evidence="8">
    <location>
        <begin position="16"/>
        <end position="76"/>
    </location>
</feature>